<proteinExistence type="predicted"/>
<sequence>MEARTITIISESGNGHKTIQSSAETLGELKRDLAQNGIDYEGKTFREGLSRTELVDDASVLPRDLEWKGAKTNNLVFTLTTANKKIRSGAMSRTEAYEAVKKAGLQDAIKAKFGKNFTQVSTADLEAFLSKKTPKAAPEAPKSEKAKAKPEVAACPLEDKFNALIEVLVSNGTLEDYEAEEILGTVAKEAPKASKSDSPYSEAELRALAMR</sequence>
<dbReference type="RefSeq" id="YP_010111338.1">
    <property type="nucleotide sequence ID" value="NC_055880.1"/>
</dbReference>
<dbReference type="GeneID" id="65129701"/>
<feature type="region of interest" description="Disordered" evidence="1">
    <location>
        <begin position="188"/>
        <end position="211"/>
    </location>
</feature>
<accession>A0A7M1S1H5</accession>
<dbReference type="KEGG" id="vg:65129701"/>
<evidence type="ECO:0000313" key="2">
    <source>
        <dbReference type="EMBL" id="QOR59180.1"/>
    </source>
</evidence>
<keyword evidence="3" id="KW-1185">Reference proteome</keyword>
<name>A0A7M1S1H5_9CAUD</name>
<protein>
    <submittedName>
        <fullName evidence="2">Uncharacterized protein</fullName>
    </submittedName>
</protein>
<dbReference type="Proteomes" id="UP000594132">
    <property type="component" value="Segment"/>
</dbReference>
<evidence type="ECO:0000313" key="3">
    <source>
        <dbReference type="Proteomes" id="UP000594132"/>
    </source>
</evidence>
<dbReference type="EMBL" id="MT774387">
    <property type="protein sequence ID" value="QOR59180.1"/>
    <property type="molecule type" value="Genomic_DNA"/>
</dbReference>
<evidence type="ECO:0000256" key="1">
    <source>
        <dbReference type="SAM" id="MobiDB-lite"/>
    </source>
</evidence>
<reference evidence="2 3" key="1">
    <citation type="submission" date="2020-07" db="EMBL/GenBank/DDBJ databases">
        <title>Taxonomic proposal: Crassvirales, a new order of highly abundant and diverse bacterial viruses.</title>
        <authorList>
            <person name="Shkoporov A.N."/>
            <person name="Stockdale S.R."/>
            <person name="Guerin E."/>
            <person name="Ross R.P."/>
            <person name="Hill C."/>
        </authorList>
    </citation>
    <scope>NUCLEOTIDE SEQUENCE [LARGE SCALE GENOMIC DNA]</scope>
</reference>
<organism evidence="2 3">
    <name type="scientific">uncultured phage cr111_1</name>
    <dbReference type="NCBI Taxonomy" id="2772071"/>
    <lineage>
        <taxon>Viruses</taxon>
        <taxon>Duplodnaviria</taxon>
        <taxon>Heunggongvirae</taxon>
        <taxon>Uroviricota</taxon>
        <taxon>Caudoviricetes</taxon>
        <taxon>Crassvirales</taxon>
        <taxon>Steigviridae</taxon>
        <taxon>Asinivirinae</taxon>
        <taxon>Lahndsivirus</taxon>
        <taxon>Lahndsivirus rarus</taxon>
    </lineage>
</organism>